<dbReference type="GO" id="GO:0016705">
    <property type="term" value="F:oxidoreductase activity, acting on paired donors, with incorporation or reduction of molecular oxygen"/>
    <property type="evidence" value="ECO:0007669"/>
    <property type="project" value="InterPro"/>
</dbReference>
<dbReference type="GO" id="GO:0005506">
    <property type="term" value="F:iron ion binding"/>
    <property type="evidence" value="ECO:0007669"/>
    <property type="project" value="InterPro"/>
</dbReference>
<name>A0A9J5X3T0_SOLCO</name>
<dbReference type="EMBL" id="JACXVP010000010">
    <property type="protein sequence ID" value="KAG5582921.1"/>
    <property type="molecule type" value="Genomic_DNA"/>
</dbReference>
<dbReference type="OrthoDB" id="1303757at2759"/>
<dbReference type="SUPFAM" id="SSF48264">
    <property type="entry name" value="Cytochrome P450"/>
    <property type="match status" value="1"/>
</dbReference>
<evidence type="ECO:0000313" key="7">
    <source>
        <dbReference type="EMBL" id="KAG5582921.1"/>
    </source>
</evidence>
<dbReference type="Proteomes" id="UP000824120">
    <property type="component" value="Chromosome 10"/>
</dbReference>
<protein>
    <submittedName>
        <fullName evidence="7">Uncharacterized protein</fullName>
    </submittedName>
</protein>
<comment type="similarity">
    <text evidence="1">Belongs to the cytochrome P450 family.</text>
</comment>
<evidence type="ECO:0000256" key="5">
    <source>
        <dbReference type="ARBA" id="ARBA00023004"/>
    </source>
</evidence>
<dbReference type="AlphaFoldDB" id="A0A9J5X3T0"/>
<keyword evidence="4" id="KW-0560">Oxidoreductase</keyword>
<keyword evidence="2" id="KW-0349">Heme</keyword>
<dbReference type="GO" id="GO:0020037">
    <property type="term" value="F:heme binding"/>
    <property type="evidence" value="ECO:0007669"/>
    <property type="project" value="InterPro"/>
</dbReference>
<comment type="caution">
    <text evidence="7">The sequence shown here is derived from an EMBL/GenBank/DDBJ whole genome shotgun (WGS) entry which is preliminary data.</text>
</comment>
<dbReference type="Gene3D" id="1.10.630.10">
    <property type="entry name" value="Cytochrome P450"/>
    <property type="match status" value="1"/>
</dbReference>
<dbReference type="GO" id="GO:0004497">
    <property type="term" value="F:monooxygenase activity"/>
    <property type="evidence" value="ECO:0007669"/>
    <property type="project" value="UniProtKB-KW"/>
</dbReference>
<evidence type="ECO:0000256" key="4">
    <source>
        <dbReference type="ARBA" id="ARBA00023002"/>
    </source>
</evidence>
<keyword evidence="3" id="KW-0479">Metal-binding</keyword>
<dbReference type="PANTHER" id="PTHR47953">
    <property type="entry name" value="OS08G0105600 PROTEIN"/>
    <property type="match status" value="1"/>
</dbReference>
<proteinExistence type="inferred from homology"/>
<accession>A0A9J5X3T0</accession>
<keyword evidence="8" id="KW-1185">Reference proteome</keyword>
<evidence type="ECO:0000313" key="8">
    <source>
        <dbReference type="Proteomes" id="UP000824120"/>
    </source>
</evidence>
<evidence type="ECO:0000256" key="1">
    <source>
        <dbReference type="ARBA" id="ARBA00010617"/>
    </source>
</evidence>
<dbReference type="PANTHER" id="PTHR47953:SF17">
    <property type="entry name" value="CYTOCHROME P450"/>
    <property type="match status" value="1"/>
</dbReference>
<evidence type="ECO:0000256" key="2">
    <source>
        <dbReference type="ARBA" id="ARBA00022617"/>
    </source>
</evidence>
<keyword evidence="6" id="KW-0503">Monooxygenase</keyword>
<sequence>MHKVCVLELFTFKNVRSFSSIGGGEASHLVQFIRSSTHGEPINVTKWVSWYQSSNICKAAFGELLKDQMKFIELVKELVELASGFSVANIFPSIKILHVLSGLRSRILKVHKNVDAIVEDVINEHKKNIASCKKGNGAFGGEDLIDVLLR</sequence>
<dbReference type="InterPro" id="IPR001128">
    <property type="entry name" value="Cyt_P450"/>
</dbReference>
<organism evidence="7 8">
    <name type="scientific">Solanum commersonii</name>
    <name type="common">Commerson's wild potato</name>
    <name type="synonym">Commerson's nightshade</name>
    <dbReference type="NCBI Taxonomy" id="4109"/>
    <lineage>
        <taxon>Eukaryota</taxon>
        <taxon>Viridiplantae</taxon>
        <taxon>Streptophyta</taxon>
        <taxon>Embryophyta</taxon>
        <taxon>Tracheophyta</taxon>
        <taxon>Spermatophyta</taxon>
        <taxon>Magnoliopsida</taxon>
        <taxon>eudicotyledons</taxon>
        <taxon>Gunneridae</taxon>
        <taxon>Pentapetalae</taxon>
        <taxon>asterids</taxon>
        <taxon>lamiids</taxon>
        <taxon>Solanales</taxon>
        <taxon>Solanaceae</taxon>
        <taxon>Solanoideae</taxon>
        <taxon>Solaneae</taxon>
        <taxon>Solanum</taxon>
    </lineage>
</organism>
<dbReference type="InterPro" id="IPR036396">
    <property type="entry name" value="Cyt_P450_sf"/>
</dbReference>
<evidence type="ECO:0000256" key="6">
    <source>
        <dbReference type="ARBA" id="ARBA00023033"/>
    </source>
</evidence>
<keyword evidence="5" id="KW-0408">Iron</keyword>
<dbReference type="InterPro" id="IPR052306">
    <property type="entry name" value="CYP450_71D"/>
</dbReference>
<reference evidence="7 8" key="1">
    <citation type="submission" date="2020-09" db="EMBL/GenBank/DDBJ databases">
        <title>De no assembly of potato wild relative species, Solanum commersonii.</title>
        <authorList>
            <person name="Cho K."/>
        </authorList>
    </citation>
    <scope>NUCLEOTIDE SEQUENCE [LARGE SCALE GENOMIC DNA]</scope>
    <source>
        <strain evidence="7">LZ3.2</strain>
        <tissue evidence="7">Leaf</tissue>
    </source>
</reference>
<evidence type="ECO:0000256" key="3">
    <source>
        <dbReference type="ARBA" id="ARBA00022723"/>
    </source>
</evidence>
<dbReference type="Pfam" id="PF00067">
    <property type="entry name" value="p450"/>
    <property type="match status" value="1"/>
</dbReference>
<gene>
    <name evidence="7" type="ORF">H5410_053548</name>
</gene>